<dbReference type="Proteomes" id="UP000295217">
    <property type="component" value="Unassembled WGS sequence"/>
</dbReference>
<dbReference type="AlphaFoldDB" id="A0A4V2YSW5"/>
<evidence type="ECO:0000313" key="3">
    <source>
        <dbReference type="Proteomes" id="UP000295217"/>
    </source>
</evidence>
<feature type="transmembrane region" description="Helical" evidence="1">
    <location>
        <begin position="37"/>
        <end position="59"/>
    </location>
</feature>
<keyword evidence="3" id="KW-1185">Reference proteome</keyword>
<proteinExistence type="predicted"/>
<evidence type="ECO:0000313" key="2">
    <source>
        <dbReference type="EMBL" id="TDD71537.1"/>
    </source>
</evidence>
<name>A0A4V2YSW5_9ACTN</name>
<sequence length="231" mass="24357">MTLRTRLDDLAADAPDPGVLDVDRLRGRIARRRRTRFAAAGAAAILTVAAVGTATATLLPRDGGDDSADLPVSTSDATPAQVRFRALTCGSPMIVSERDDVPPLALSVDVPSVVGHIDEQLAVTTVTNVSATRIQGTTGLGPTMWVTRDGETVTAAAFVPEGAHLVDLEPGESMTFDTTNHIGWCGPTLTSGLGEVATAPGSYQLWFTWRMTTLDGEEIVLYEGPVDVEVE</sequence>
<protein>
    <submittedName>
        <fullName evidence="2">Uncharacterized protein</fullName>
    </submittedName>
</protein>
<keyword evidence="1" id="KW-1133">Transmembrane helix</keyword>
<keyword evidence="1" id="KW-0472">Membrane</keyword>
<organism evidence="2 3">
    <name type="scientific">Jiangella aurantiaca</name>
    <dbReference type="NCBI Taxonomy" id="2530373"/>
    <lineage>
        <taxon>Bacteria</taxon>
        <taxon>Bacillati</taxon>
        <taxon>Actinomycetota</taxon>
        <taxon>Actinomycetes</taxon>
        <taxon>Jiangellales</taxon>
        <taxon>Jiangellaceae</taxon>
        <taxon>Jiangella</taxon>
    </lineage>
</organism>
<dbReference type="EMBL" id="SMLB01000005">
    <property type="protein sequence ID" value="TDD71537.1"/>
    <property type="molecule type" value="Genomic_DNA"/>
</dbReference>
<reference evidence="2 3" key="1">
    <citation type="submission" date="2019-02" db="EMBL/GenBank/DDBJ databases">
        <title>Draft genome sequences of novel Actinobacteria.</title>
        <authorList>
            <person name="Sahin N."/>
            <person name="Ay H."/>
            <person name="Saygin H."/>
        </authorList>
    </citation>
    <scope>NUCLEOTIDE SEQUENCE [LARGE SCALE GENOMIC DNA]</scope>
    <source>
        <strain evidence="2 3">8K307</strain>
    </source>
</reference>
<accession>A0A4V2YSW5</accession>
<evidence type="ECO:0000256" key="1">
    <source>
        <dbReference type="SAM" id="Phobius"/>
    </source>
</evidence>
<keyword evidence="1" id="KW-0812">Transmembrane</keyword>
<comment type="caution">
    <text evidence="2">The sequence shown here is derived from an EMBL/GenBank/DDBJ whole genome shotgun (WGS) entry which is preliminary data.</text>
</comment>
<dbReference type="OrthoDB" id="4812640at2"/>
<dbReference type="RefSeq" id="WP_132101964.1">
    <property type="nucleotide sequence ID" value="NZ_SMLB01000005.1"/>
</dbReference>
<gene>
    <name evidence="2" type="ORF">E1262_05115</name>
</gene>